<feature type="region of interest" description="Disordered" evidence="1">
    <location>
        <begin position="1"/>
        <end position="63"/>
    </location>
</feature>
<dbReference type="EMBL" id="JAFBMS010000046">
    <property type="protein sequence ID" value="KAG9340072.1"/>
    <property type="molecule type" value="Genomic_DNA"/>
</dbReference>
<evidence type="ECO:0000313" key="2">
    <source>
        <dbReference type="EMBL" id="KAG9340072.1"/>
    </source>
</evidence>
<feature type="non-terminal residue" evidence="2">
    <location>
        <position position="1"/>
    </location>
</feature>
<protein>
    <submittedName>
        <fullName evidence="2">Uncharacterized protein</fullName>
    </submittedName>
</protein>
<organism evidence="2 3">
    <name type="scientific">Albula glossodonta</name>
    <name type="common">roundjaw bonefish</name>
    <dbReference type="NCBI Taxonomy" id="121402"/>
    <lineage>
        <taxon>Eukaryota</taxon>
        <taxon>Metazoa</taxon>
        <taxon>Chordata</taxon>
        <taxon>Craniata</taxon>
        <taxon>Vertebrata</taxon>
        <taxon>Euteleostomi</taxon>
        <taxon>Actinopterygii</taxon>
        <taxon>Neopterygii</taxon>
        <taxon>Teleostei</taxon>
        <taxon>Albuliformes</taxon>
        <taxon>Albulidae</taxon>
        <taxon>Albula</taxon>
    </lineage>
</organism>
<gene>
    <name evidence="2" type="ORF">JZ751_021992</name>
</gene>
<evidence type="ECO:0000256" key="1">
    <source>
        <dbReference type="SAM" id="MobiDB-lite"/>
    </source>
</evidence>
<dbReference type="AlphaFoldDB" id="A0A8T2NR29"/>
<reference evidence="2" key="1">
    <citation type="thesis" date="2021" institute="BYU ScholarsArchive" country="Provo, UT, USA">
        <title>Applications of and Algorithms for Genome Assembly and Genomic Analyses with an Emphasis on Marine Teleosts.</title>
        <authorList>
            <person name="Pickett B.D."/>
        </authorList>
    </citation>
    <scope>NUCLEOTIDE SEQUENCE</scope>
    <source>
        <strain evidence="2">HI-2016</strain>
    </source>
</reference>
<evidence type="ECO:0000313" key="3">
    <source>
        <dbReference type="Proteomes" id="UP000824540"/>
    </source>
</evidence>
<comment type="caution">
    <text evidence="2">The sequence shown here is derived from an EMBL/GenBank/DDBJ whole genome shotgun (WGS) entry which is preliminary data.</text>
</comment>
<feature type="compositionally biased region" description="Polar residues" evidence="1">
    <location>
        <begin position="32"/>
        <end position="41"/>
    </location>
</feature>
<dbReference type="Proteomes" id="UP000824540">
    <property type="component" value="Unassembled WGS sequence"/>
</dbReference>
<keyword evidence="3" id="KW-1185">Reference proteome</keyword>
<feature type="compositionally biased region" description="Polar residues" evidence="1">
    <location>
        <begin position="53"/>
        <end position="62"/>
    </location>
</feature>
<accession>A0A8T2NR29</accession>
<name>A0A8T2NR29_9TELE</name>
<sequence length="128" mass="14118">MEMNLRCYTGEWHGEPRARAQSGRGGTDIENSDTTKPQDPGQKQRSDLRFTPCQRSSPQQRIAASCRVGTPRLDLSTNHHPQTLIRLTPTLPSVQLAAREAESDSLELCLGAAPRISALPLRRCLVSV</sequence>
<proteinExistence type="predicted"/>